<evidence type="ECO:0000313" key="1">
    <source>
        <dbReference type="EMBL" id="MCS5727197.1"/>
    </source>
</evidence>
<protein>
    <recommendedName>
        <fullName evidence="3">Hydroxymethylpyrimidine pyrophosphatase-like HAD family hydrolase</fullName>
    </recommendedName>
</protein>
<name>A0AA41XFF2_9MICO</name>
<evidence type="ECO:0000313" key="2">
    <source>
        <dbReference type="Proteomes" id="UP001165587"/>
    </source>
</evidence>
<dbReference type="InterPro" id="IPR036412">
    <property type="entry name" value="HAD-like_sf"/>
</dbReference>
<dbReference type="Proteomes" id="UP001165587">
    <property type="component" value="Unassembled WGS sequence"/>
</dbReference>
<gene>
    <name evidence="1" type="ORF">N1028_14950</name>
</gene>
<dbReference type="AlphaFoldDB" id="A0AA41XFF2"/>
<dbReference type="RefSeq" id="WP_259530169.1">
    <property type="nucleotide sequence ID" value="NZ_JANLCK010000009.1"/>
</dbReference>
<comment type="caution">
    <text evidence="1">The sequence shown here is derived from an EMBL/GenBank/DDBJ whole genome shotgun (WGS) entry which is preliminary data.</text>
</comment>
<proteinExistence type="predicted"/>
<evidence type="ECO:0008006" key="3">
    <source>
        <dbReference type="Google" id="ProtNLM"/>
    </source>
</evidence>
<sequence>MTSPSPDLGLLLDVDGPIASPVTRSIAIPSIASDLVALANAGVPLVFNTGRSDEFLRGEVVDPLVAGGLQPEARVFGVCEKGAVWFRITPDGVGDLSIDESLLVPSELRRGVEQLVEEHFAESMFFDRTKRTMISVEQRTDVDSADYLAIQPRFDRAVLDLCRTLDLGAVWRSERQPASDGSVPFRLDPSIISTDIESVRVGKDLGAERAVELVAALGAVPRRWRTVGDSRSDYAMADWMHEQRYDVAHVDVRPAEGVPEKPYAVLVAAPEQINDAAGAVFLRRWAAEVIDGVVSVVA</sequence>
<accession>A0AA41XFF2</accession>
<keyword evidence="2" id="KW-1185">Reference proteome</keyword>
<organism evidence="1 2">
    <name type="scientific">Herbiconiux oxytropis</name>
    <dbReference type="NCBI Taxonomy" id="2970915"/>
    <lineage>
        <taxon>Bacteria</taxon>
        <taxon>Bacillati</taxon>
        <taxon>Actinomycetota</taxon>
        <taxon>Actinomycetes</taxon>
        <taxon>Micrococcales</taxon>
        <taxon>Microbacteriaceae</taxon>
        <taxon>Herbiconiux</taxon>
    </lineage>
</organism>
<dbReference type="EMBL" id="JANLCK010000009">
    <property type="protein sequence ID" value="MCS5727197.1"/>
    <property type="molecule type" value="Genomic_DNA"/>
</dbReference>
<reference evidence="1" key="1">
    <citation type="submission" date="2022-08" db="EMBL/GenBank/DDBJ databases">
        <authorList>
            <person name="Deng Y."/>
            <person name="Han X.-F."/>
            <person name="Zhang Y.-Q."/>
        </authorList>
    </citation>
    <scope>NUCLEOTIDE SEQUENCE</scope>
    <source>
        <strain evidence="1">CPCC 203407</strain>
    </source>
</reference>
<dbReference type="SUPFAM" id="SSF56784">
    <property type="entry name" value="HAD-like"/>
    <property type="match status" value="1"/>
</dbReference>